<dbReference type="OrthoDB" id="9806724at2"/>
<dbReference type="InterPro" id="IPR029039">
    <property type="entry name" value="Flavoprotein-like_sf"/>
</dbReference>
<proteinExistence type="predicted"/>
<dbReference type="AlphaFoldDB" id="H3NNY6"/>
<dbReference type="Gene3D" id="3.40.50.360">
    <property type="match status" value="1"/>
</dbReference>
<dbReference type="HOGENOM" id="CLU_055322_4_0_9"/>
<evidence type="ECO:0000313" key="2">
    <source>
        <dbReference type="EMBL" id="EHR34111.1"/>
    </source>
</evidence>
<dbReference type="GeneID" id="96999040"/>
<dbReference type="Proteomes" id="UP000004191">
    <property type="component" value="Unassembled WGS sequence"/>
</dbReference>
<sequence>MKFIGIAGSISEKSYNRKLLHFAKYLFVDEVEIEIVDINDIPLFNQDLNEDDYPKIKEINDKIVESDGVIFVTPEHNRTVPAILKSLLEWLSYNYHPLKSKPVMILGASRTELGTSRAQLHLRQILNAPGVEAFVMPGNEFLLSKADTRFDEDGMITDEITVDYLEHVIHRFVKFAELMNQVDINSIETKYTMTLAAGGYVNLDDPESDGTAGASEY</sequence>
<keyword evidence="3" id="KW-1185">Reference proteome</keyword>
<dbReference type="GO" id="GO:0005829">
    <property type="term" value="C:cytosol"/>
    <property type="evidence" value="ECO:0007669"/>
    <property type="project" value="TreeGrafter"/>
</dbReference>
<dbReference type="InterPro" id="IPR005025">
    <property type="entry name" value="FMN_Rdtase-like_dom"/>
</dbReference>
<evidence type="ECO:0000259" key="1">
    <source>
        <dbReference type="Pfam" id="PF03358"/>
    </source>
</evidence>
<organism evidence="2 3">
    <name type="scientific">Helcococcus kunzii ATCC 51366</name>
    <dbReference type="NCBI Taxonomy" id="883114"/>
    <lineage>
        <taxon>Bacteria</taxon>
        <taxon>Bacillati</taxon>
        <taxon>Bacillota</taxon>
        <taxon>Tissierellia</taxon>
        <taxon>Tissierellales</taxon>
        <taxon>Peptoniphilaceae</taxon>
        <taxon>Helcococcus</taxon>
    </lineage>
</organism>
<dbReference type="STRING" id="883114.HMPREF9709_01047"/>
<dbReference type="PANTHER" id="PTHR30543:SF21">
    <property type="entry name" value="NAD(P)H-DEPENDENT FMN REDUCTASE LOT6"/>
    <property type="match status" value="1"/>
</dbReference>
<comment type="caution">
    <text evidence="2">The sequence shown here is derived from an EMBL/GenBank/DDBJ whole genome shotgun (WGS) entry which is preliminary data.</text>
</comment>
<protein>
    <recommendedName>
        <fullName evidence="1">NADPH-dependent FMN reductase-like domain-containing protein</fullName>
    </recommendedName>
</protein>
<accession>H3NNY6</accession>
<feature type="domain" description="NADPH-dependent FMN reductase-like" evidence="1">
    <location>
        <begin position="1"/>
        <end position="146"/>
    </location>
</feature>
<dbReference type="SUPFAM" id="SSF52218">
    <property type="entry name" value="Flavoproteins"/>
    <property type="match status" value="1"/>
</dbReference>
<dbReference type="RefSeq" id="WP_005398540.1">
    <property type="nucleotide sequence ID" value="NZ_JH601088.1"/>
</dbReference>
<dbReference type="Pfam" id="PF03358">
    <property type="entry name" value="FMN_red"/>
    <property type="match status" value="1"/>
</dbReference>
<dbReference type="PATRIC" id="fig|883114.3.peg.1037"/>
<gene>
    <name evidence="2" type="ORF">HMPREF9709_01047</name>
</gene>
<evidence type="ECO:0000313" key="3">
    <source>
        <dbReference type="Proteomes" id="UP000004191"/>
    </source>
</evidence>
<dbReference type="eggNOG" id="COG0431">
    <property type="taxonomic scope" value="Bacteria"/>
</dbReference>
<name>H3NNY6_9FIRM</name>
<dbReference type="EMBL" id="AGEI01000021">
    <property type="protein sequence ID" value="EHR34111.1"/>
    <property type="molecule type" value="Genomic_DNA"/>
</dbReference>
<dbReference type="GO" id="GO:0016491">
    <property type="term" value="F:oxidoreductase activity"/>
    <property type="evidence" value="ECO:0007669"/>
    <property type="project" value="InterPro"/>
</dbReference>
<dbReference type="InterPro" id="IPR050712">
    <property type="entry name" value="NAD(P)H-dep_reductase"/>
</dbReference>
<reference evidence="2 3" key="1">
    <citation type="submission" date="2012-01" db="EMBL/GenBank/DDBJ databases">
        <title>The Genome Sequence of Helcococcus kunzii ATCC 51366.</title>
        <authorList>
            <consortium name="The Broad Institute Genome Sequencing Platform"/>
            <person name="Earl A."/>
            <person name="Ward D."/>
            <person name="Feldgarden M."/>
            <person name="Gevers D."/>
            <person name="Huys G."/>
            <person name="Young S.K."/>
            <person name="Zeng Q."/>
            <person name="Gargeya S."/>
            <person name="Fitzgerald M."/>
            <person name="Haas B."/>
            <person name="Abouelleil A."/>
            <person name="Alvarado L."/>
            <person name="Arachchi H.M."/>
            <person name="Berlin A."/>
            <person name="Chapman S.B."/>
            <person name="Gearin G."/>
            <person name="Goldberg J."/>
            <person name="Griggs A."/>
            <person name="Gujja S."/>
            <person name="Hansen M."/>
            <person name="Heiman D."/>
            <person name="Howarth C."/>
            <person name="Larimer J."/>
            <person name="Lui A."/>
            <person name="MacDonald P.J.P."/>
            <person name="McCowen C."/>
            <person name="Montmayeur A."/>
            <person name="Murphy C."/>
            <person name="Neiman D."/>
            <person name="Pearson M."/>
            <person name="Priest M."/>
            <person name="Roberts A."/>
            <person name="Saif S."/>
            <person name="Shea T."/>
            <person name="Sisk P."/>
            <person name="Stolte C."/>
            <person name="Sykes S."/>
            <person name="Wortman J."/>
            <person name="Nusbaum C."/>
            <person name="Birren B."/>
        </authorList>
    </citation>
    <scope>NUCLEOTIDE SEQUENCE [LARGE SCALE GENOMIC DNA]</scope>
    <source>
        <strain evidence="2 3">ATCC 51366</strain>
    </source>
</reference>
<dbReference type="PANTHER" id="PTHR30543">
    <property type="entry name" value="CHROMATE REDUCTASE"/>
    <property type="match status" value="1"/>
</dbReference>
<dbReference type="GO" id="GO:0010181">
    <property type="term" value="F:FMN binding"/>
    <property type="evidence" value="ECO:0007669"/>
    <property type="project" value="TreeGrafter"/>
</dbReference>